<keyword evidence="3" id="KW-1185">Reference proteome</keyword>
<dbReference type="InterPro" id="IPR014255">
    <property type="entry name" value="Spore_coat_CotS"/>
</dbReference>
<dbReference type="AlphaFoldDB" id="A0A017RYV4"/>
<dbReference type="PANTHER" id="PTHR39179">
    <property type="entry name" value="SPORE COAT PROTEIN I"/>
    <property type="match status" value="1"/>
</dbReference>
<name>A0A017RYV4_9CLOT</name>
<dbReference type="EMBL" id="AZQP01000001">
    <property type="protein sequence ID" value="EYE89776.1"/>
    <property type="molecule type" value="Genomic_DNA"/>
</dbReference>
<dbReference type="InterPro" id="IPR047175">
    <property type="entry name" value="CotS-like"/>
</dbReference>
<dbReference type="Gene3D" id="3.30.200.20">
    <property type="entry name" value="Phosphorylase Kinase, domain 1"/>
    <property type="match status" value="1"/>
</dbReference>
<dbReference type="NCBIfam" id="TIGR02906">
    <property type="entry name" value="spore_CotS"/>
    <property type="match status" value="1"/>
</dbReference>
<dbReference type="InterPro" id="IPR011009">
    <property type="entry name" value="Kinase-like_dom_sf"/>
</dbReference>
<feature type="domain" description="Aminoglycoside phosphotransferase" evidence="1">
    <location>
        <begin position="185"/>
        <end position="260"/>
    </location>
</feature>
<comment type="caution">
    <text evidence="2">The sequence shown here is derived from an EMBL/GenBank/DDBJ whole genome shotgun (WGS) entry which is preliminary data.</text>
</comment>
<evidence type="ECO:0000259" key="1">
    <source>
        <dbReference type="Pfam" id="PF01636"/>
    </source>
</evidence>
<dbReference type="SUPFAM" id="SSF56112">
    <property type="entry name" value="Protein kinase-like (PK-like)"/>
    <property type="match status" value="1"/>
</dbReference>
<dbReference type="STRING" id="1403537.Q428_00300"/>
<dbReference type="Pfam" id="PF01636">
    <property type="entry name" value="APH"/>
    <property type="match status" value="1"/>
</dbReference>
<organism evidence="2 3">
    <name type="scientific">Fervidicella metallireducens AeB</name>
    <dbReference type="NCBI Taxonomy" id="1403537"/>
    <lineage>
        <taxon>Bacteria</taxon>
        <taxon>Bacillati</taxon>
        <taxon>Bacillota</taxon>
        <taxon>Clostridia</taxon>
        <taxon>Eubacteriales</taxon>
        <taxon>Clostridiaceae</taxon>
        <taxon>Fervidicella</taxon>
    </lineage>
</organism>
<dbReference type="GO" id="GO:0042601">
    <property type="term" value="C:endospore-forming forespore"/>
    <property type="evidence" value="ECO:0007669"/>
    <property type="project" value="TreeGrafter"/>
</dbReference>
<sequence length="331" mass="39940">MKELLEEKYNIQILEIEKIKNVYKIKTTSGLKCFKSSKYDLGQFTFIMSAIKHLMDKGFESVIPYENTVDGEGYIAYNDRYGFLSDWVDAREANFKNPIELKMCVETLSKMHLYSREFELENGEKGRDYYGKWVKKFKKRCDELLYFKAIIKDKDVQSEFDSIYLKYFDSHYKQGISSVRDLEESEYFRIMEDHRKTMGFCHHDTANHNFLISPDFNVYMIDFDYCILDSHLHDLASIIIRNLRYGNWDMELMEYIIDIYSNRITLTEEEKYLIYCFMEFPQDFWQVGLQYYVEKQPWEESIFLKRLKKTVEDSRERMEFLKGLKTSLMEV</sequence>
<evidence type="ECO:0000313" key="3">
    <source>
        <dbReference type="Proteomes" id="UP000019681"/>
    </source>
</evidence>
<dbReference type="InterPro" id="IPR002575">
    <property type="entry name" value="Aminoglycoside_PTrfase"/>
</dbReference>
<reference evidence="2 3" key="1">
    <citation type="journal article" date="2014" name="Genome Announc.">
        <title>Draft Genome Sequence of Fervidicella metallireducens Strain AeBT, an Iron-Reducing Thermoanaerobe from the Great Artesian Basin.</title>
        <authorList>
            <person name="Patel B.K."/>
        </authorList>
    </citation>
    <scope>NUCLEOTIDE SEQUENCE [LARGE SCALE GENOMIC DNA]</scope>
    <source>
        <strain evidence="2 3">AeB</strain>
    </source>
</reference>
<gene>
    <name evidence="2" type="ORF">Q428_00300</name>
</gene>
<proteinExistence type="predicted"/>
<protein>
    <submittedName>
        <fullName evidence="2">Spore coat protein</fullName>
    </submittedName>
</protein>
<keyword evidence="2" id="KW-0167">Capsid protein</keyword>
<keyword evidence="2" id="KW-0946">Virion</keyword>
<dbReference type="PANTHER" id="PTHR39179:SF1">
    <property type="entry name" value="SPORE COAT PROTEIN I"/>
    <property type="match status" value="1"/>
</dbReference>
<dbReference type="Gene3D" id="3.90.1200.10">
    <property type="match status" value="1"/>
</dbReference>
<accession>A0A017RYV4</accession>
<evidence type="ECO:0000313" key="2">
    <source>
        <dbReference type="EMBL" id="EYE89776.1"/>
    </source>
</evidence>
<dbReference type="Proteomes" id="UP000019681">
    <property type="component" value="Unassembled WGS sequence"/>
</dbReference>